<sequence length="411" mass="47045">MSTLLIIGSVWPEPNSSAAGRRMMQLISLFQSWDYEVTFASSAAKTDFMSDLQANGVDCREVAINSSTFDAFAKELQPEVVLFDRFMVEEQFGWRVAEVCPNAVRILDTEDLHSLRRCRKQAVKEGSIFHKKDLLAADVAKREIASIYRCDLSLIISEFEMELLQEVFKVDHSLIQYLPFLLKSVEQSTLQERPSYKERDHFVMIGNFRHPPNWDAVTYLRSDIWPLIRQKMPDAEVHIYGAYPSQKVWDIHKPEDGFFIEGRANNAEEVVEQARLSLAPLRFGAGLKGKLVESMRCGTPNVTTDIGAEGLAGNMEWAGSIANKAEEFAAEAIRLYKDQSAWDKAQWQGMRIINERFANKAFKSKLADTINEILENLDDHRKQNFIGSMLMHHSMASTRYMSKWIEEKNRS</sequence>
<dbReference type="Proteomes" id="UP001207918">
    <property type="component" value="Unassembled WGS sequence"/>
</dbReference>
<evidence type="ECO:0000313" key="2">
    <source>
        <dbReference type="Proteomes" id="UP001207918"/>
    </source>
</evidence>
<proteinExistence type="predicted"/>
<keyword evidence="2" id="KW-1185">Reference proteome</keyword>
<protein>
    <submittedName>
        <fullName evidence="1">Glycosyltransferase family 4 protein</fullName>
    </submittedName>
</protein>
<organism evidence="1 2">
    <name type="scientific">Fodinibius salsisoli</name>
    <dbReference type="NCBI Taxonomy" id="2820877"/>
    <lineage>
        <taxon>Bacteria</taxon>
        <taxon>Pseudomonadati</taxon>
        <taxon>Balneolota</taxon>
        <taxon>Balneolia</taxon>
        <taxon>Balneolales</taxon>
        <taxon>Balneolaceae</taxon>
        <taxon>Fodinibius</taxon>
    </lineage>
</organism>
<dbReference type="SUPFAM" id="SSF53756">
    <property type="entry name" value="UDP-Glycosyltransferase/glycogen phosphorylase"/>
    <property type="match status" value="1"/>
</dbReference>
<dbReference type="RefSeq" id="WP_265767957.1">
    <property type="nucleotide sequence ID" value="NZ_JAGGJA010000022.1"/>
</dbReference>
<evidence type="ECO:0000313" key="1">
    <source>
        <dbReference type="EMBL" id="MCW9709089.1"/>
    </source>
</evidence>
<name>A0ABT3PT95_9BACT</name>
<dbReference type="CDD" id="cd03801">
    <property type="entry name" value="GT4_PimA-like"/>
    <property type="match status" value="1"/>
</dbReference>
<dbReference type="EMBL" id="JAGGJA010000022">
    <property type="protein sequence ID" value="MCW9709089.1"/>
    <property type="molecule type" value="Genomic_DNA"/>
</dbReference>
<dbReference type="Pfam" id="PF13692">
    <property type="entry name" value="Glyco_trans_1_4"/>
    <property type="match status" value="1"/>
</dbReference>
<dbReference type="Gene3D" id="3.40.50.2000">
    <property type="entry name" value="Glycogen Phosphorylase B"/>
    <property type="match status" value="1"/>
</dbReference>
<gene>
    <name evidence="1" type="ORF">J6I44_19670</name>
</gene>
<accession>A0ABT3PT95</accession>
<reference evidence="1 2" key="1">
    <citation type="submission" date="2021-03" db="EMBL/GenBank/DDBJ databases">
        <title>Aliifodinibius sp. nov., a new bacterium isolated from saline soil.</title>
        <authorList>
            <person name="Galisteo C."/>
            <person name="De La Haba R."/>
            <person name="Sanchez-Porro C."/>
            <person name="Ventosa A."/>
        </authorList>
    </citation>
    <scope>NUCLEOTIDE SEQUENCE [LARGE SCALE GENOMIC DNA]</scope>
    <source>
        <strain evidence="1 2">1BSP15-2V2</strain>
    </source>
</reference>
<comment type="caution">
    <text evidence="1">The sequence shown here is derived from an EMBL/GenBank/DDBJ whole genome shotgun (WGS) entry which is preliminary data.</text>
</comment>